<feature type="signal peptide" evidence="1">
    <location>
        <begin position="1"/>
        <end position="28"/>
    </location>
</feature>
<reference evidence="2" key="1">
    <citation type="submission" date="2020-12" db="EMBL/GenBank/DDBJ databases">
        <title>Ramlibacter sp. nov., isolated from a freshwater alga, Cryptomonas.</title>
        <authorList>
            <person name="Kim H.M."/>
            <person name="Jeon C.O."/>
        </authorList>
    </citation>
    <scope>NUCLEOTIDE SEQUENCE</scope>
    <source>
        <strain evidence="2">CrO1</strain>
    </source>
</reference>
<gene>
    <name evidence="2" type="ORF">I8E28_14110</name>
</gene>
<protein>
    <submittedName>
        <fullName evidence="2">Uncharacterized protein</fullName>
    </submittedName>
</protein>
<dbReference type="RefSeq" id="WP_200788677.1">
    <property type="nucleotide sequence ID" value="NZ_JAEDAO010000001.1"/>
</dbReference>
<proteinExistence type="predicted"/>
<keyword evidence="1" id="KW-0732">Signal</keyword>
<comment type="caution">
    <text evidence="2">The sequence shown here is derived from an EMBL/GenBank/DDBJ whole genome shotgun (WGS) entry which is preliminary data.</text>
</comment>
<evidence type="ECO:0000256" key="1">
    <source>
        <dbReference type="SAM" id="SignalP"/>
    </source>
</evidence>
<evidence type="ECO:0000313" key="3">
    <source>
        <dbReference type="Proteomes" id="UP000617041"/>
    </source>
</evidence>
<evidence type="ECO:0000313" key="2">
    <source>
        <dbReference type="EMBL" id="MBK0393728.1"/>
    </source>
</evidence>
<accession>A0A934USH0</accession>
<dbReference type="EMBL" id="JAEDAO010000001">
    <property type="protein sequence ID" value="MBK0393728.1"/>
    <property type="molecule type" value="Genomic_DNA"/>
</dbReference>
<name>A0A934USH0_9BURK</name>
<feature type="chain" id="PRO_5037325442" evidence="1">
    <location>
        <begin position="29"/>
        <end position="365"/>
    </location>
</feature>
<sequence>MPARSFHQRLRTALACLACACVPAPAFTQVAPNAPVQPTSPATAATSQQTGGLWLTTSRAGELARSQLARLADGSYVAVRDSRGPGQGGDGTVFVRRVDASGTVLGAETAVAAGSAPDVAAFPDGTFVVSWLAPPPPAFSLTVPVRGQLFDASGVAQGAAMDLGETGRTATVTALSDGSFVVATFGNFSRVNGPAGFLRAYTRNGTETAFQAALHEDACGIDGPPAVSALAAGGFAVAWPYACVGAPQVRMRVYGAAGGVAASSRMTVGQSGDRVMVGLAALSSGNLALEWTLGSTTVRQLHTLVTTLRLTDSPAGATTIPLLPGRTPGQVQALPDGGFVIPWSAANAGEARVPVSRFSAAGEPL</sequence>
<keyword evidence="3" id="KW-1185">Reference proteome</keyword>
<organism evidence="2 3">
    <name type="scientific">Ramlibacter algicola</name>
    <dbReference type="NCBI Taxonomy" id="2795217"/>
    <lineage>
        <taxon>Bacteria</taxon>
        <taxon>Pseudomonadati</taxon>
        <taxon>Pseudomonadota</taxon>
        <taxon>Betaproteobacteria</taxon>
        <taxon>Burkholderiales</taxon>
        <taxon>Comamonadaceae</taxon>
        <taxon>Ramlibacter</taxon>
    </lineage>
</organism>
<dbReference type="AlphaFoldDB" id="A0A934USH0"/>
<dbReference type="Proteomes" id="UP000617041">
    <property type="component" value="Unassembled WGS sequence"/>
</dbReference>